<dbReference type="InterPro" id="IPR029063">
    <property type="entry name" value="SAM-dependent_MTases_sf"/>
</dbReference>
<keyword evidence="3" id="KW-1185">Reference proteome</keyword>
<accession>A0A1N7L7E5</accession>
<protein>
    <submittedName>
        <fullName evidence="2">Ubiquinone/menaquinone biosynthesis C-methylase UbiE</fullName>
    </submittedName>
</protein>
<keyword evidence="2" id="KW-0808">Transferase</keyword>
<sequence>MVSVSEQYEVYPYPERDPADEAKRLVTGSPSHPLEMDHFLWGGARDWSLPLRILVAGGGTGDGTIQMAQILTDAGAPYEITYLDLSAKARGIAEARAAARGLEGIAFHTGSLLDAPDFGAFDYIDSCGVLHHLPEPEAGFRALRAALAPGGAAGIMVYAPHGRSGVYPLQSAFGTLFEGLPPEARLARARALMDRLPEGHPFRVNPNLGDHRQSDAGFYDLLLHSQDRAYDVTELADTLAATGWQLASFATPALYDLARLVPDAPDLDPVAAMAVAEQLRGTIKVHNAYLVAGDAPRPAPASGRNRALRPHLRGVDPRALARAIAGGKTPRLRAAGESVPLRLPREAAPLIAAIDGRRALSRIAAQGGLDPLAFWQIWSRVEAALSPWGILLYSDLHAGRG</sequence>
<dbReference type="GO" id="GO:0008168">
    <property type="term" value="F:methyltransferase activity"/>
    <property type="evidence" value="ECO:0007669"/>
    <property type="project" value="UniProtKB-KW"/>
</dbReference>
<name>A0A1N7L7E5_9RHOB</name>
<dbReference type="Pfam" id="PF08242">
    <property type="entry name" value="Methyltransf_12"/>
    <property type="match status" value="1"/>
</dbReference>
<organism evidence="2 3">
    <name type="scientific">Roseivivax lentus</name>
    <dbReference type="NCBI Taxonomy" id="633194"/>
    <lineage>
        <taxon>Bacteria</taxon>
        <taxon>Pseudomonadati</taxon>
        <taxon>Pseudomonadota</taxon>
        <taxon>Alphaproteobacteria</taxon>
        <taxon>Rhodobacterales</taxon>
        <taxon>Roseobacteraceae</taxon>
        <taxon>Roseivivax</taxon>
    </lineage>
</organism>
<dbReference type="CDD" id="cd02440">
    <property type="entry name" value="AdoMet_MTases"/>
    <property type="match status" value="1"/>
</dbReference>
<keyword evidence="2" id="KW-0489">Methyltransferase</keyword>
<dbReference type="AlphaFoldDB" id="A0A1N7L7E5"/>
<reference evidence="3" key="1">
    <citation type="submission" date="2017-01" db="EMBL/GenBank/DDBJ databases">
        <authorList>
            <person name="Varghese N."/>
            <person name="Submissions S."/>
        </authorList>
    </citation>
    <scope>NUCLEOTIDE SEQUENCE [LARGE SCALE GENOMIC DNA]</scope>
    <source>
        <strain evidence="3">DSM 29430</strain>
    </source>
</reference>
<feature type="domain" description="Methyltransferase type 12" evidence="1">
    <location>
        <begin position="56"/>
        <end position="151"/>
    </location>
</feature>
<dbReference type="Proteomes" id="UP000186684">
    <property type="component" value="Unassembled WGS sequence"/>
</dbReference>
<evidence type="ECO:0000313" key="2">
    <source>
        <dbReference type="EMBL" id="SIS69758.1"/>
    </source>
</evidence>
<dbReference type="EMBL" id="FTOQ01000002">
    <property type="protein sequence ID" value="SIS69758.1"/>
    <property type="molecule type" value="Genomic_DNA"/>
</dbReference>
<dbReference type="InterPro" id="IPR013217">
    <property type="entry name" value="Methyltransf_12"/>
</dbReference>
<evidence type="ECO:0000259" key="1">
    <source>
        <dbReference type="Pfam" id="PF08242"/>
    </source>
</evidence>
<dbReference type="STRING" id="633194.SAMN05421759_102445"/>
<dbReference type="RefSeq" id="WP_076445903.1">
    <property type="nucleotide sequence ID" value="NZ_FTOQ01000002.1"/>
</dbReference>
<dbReference type="SUPFAM" id="SSF53335">
    <property type="entry name" value="S-adenosyl-L-methionine-dependent methyltransferases"/>
    <property type="match status" value="1"/>
</dbReference>
<dbReference type="GO" id="GO:0032259">
    <property type="term" value="P:methylation"/>
    <property type="evidence" value="ECO:0007669"/>
    <property type="project" value="UniProtKB-KW"/>
</dbReference>
<evidence type="ECO:0000313" key="3">
    <source>
        <dbReference type="Proteomes" id="UP000186684"/>
    </source>
</evidence>
<dbReference type="Gene3D" id="3.40.50.150">
    <property type="entry name" value="Vaccinia Virus protein VP39"/>
    <property type="match status" value="1"/>
</dbReference>
<gene>
    <name evidence="2" type="ORF">SAMN05421759_102445</name>
</gene>
<keyword evidence="2" id="KW-0830">Ubiquinone</keyword>
<proteinExistence type="predicted"/>